<evidence type="ECO:0000256" key="1">
    <source>
        <dbReference type="SAM" id="MobiDB-lite"/>
    </source>
</evidence>
<dbReference type="Proteomes" id="UP001165121">
    <property type="component" value="Unassembled WGS sequence"/>
</dbReference>
<proteinExistence type="predicted"/>
<name>A0A9W6TWQ1_9STRA</name>
<dbReference type="AlphaFoldDB" id="A0A9W6TWQ1"/>
<accession>A0A9W6TWQ1</accession>
<evidence type="ECO:0000313" key="2">
    <source>
        <dbReference type="EMBL" id="GMF23971.1"/>
    </source>
</evidence>
<feature type="region of interest" description="Disordered" evidence="1">
    <location>
        <begin position="103"/>
        <end position="136"/>
    </location>
</feature>
<evidence type="ECO:0000313" key="3">
    <source>
        <dbReference type="Proteomes" id="UP001165121"/>
    </source>
</evidence>
<sequence>MTDLLGWAGALDVDAKPCRHLSDRALVRVLHNINSKRDAVQHWVWNRTKGEWLNLRNCDWIQKEESRTSKKLRDDEYKFPTVSPFDPKKDKVSSINPILTEHGSYTAWKGGTDDVEEEEEDGSGSEEEDNENRPPP</sequence>
<protein>
    <submittedName>
        <fullName evidence="2">Unnamed protein product</fullName>
    </submittedName>
</protein>
<dbReference type="OrthoDB" id="122332at2759"/>
<keyword evidence="3" id="KW-1185">Reference proteome</keyword>
<dbReference type="EMBL" id="BSXT01000305">
    <property type="protein sequence ID" value="GMF23971.1"/>
    <property type="molecule type" value="Genomic_DNA"/>
</dbReference>
<gene>
    <name evidence="2" type="ORF">Pfra01_000391600</name>
</gene>
<feature type="compositionally biased region" description="Acidic residues" evidence="1">
    <location>
        <begin position="113"/>
        <end position="130"/>
    </location>
</feature>
<organism evidence="2 3">
    <name type="scientific">Phytophthora fragariaefolia</name>
    <dbReference type="NCBI Taxonomy" id="1490495"/>
    <lineage>
        <taxon>Eukaryota</taxon>
        <taxon>Sar</taxon>
        <taxon>Stramenopiles</taxon>
        <taxon>Oomycota</taxon>
        <taxon>Peronosporomycetes</taxon>
        <taxon>Peronosporales</taxon>
        <taxon>Peronosporaceae</taxon>
        <taxon>Phytophthora</taxon>
    </lineage>
</organism>
<reference evidence="2" key="1">
    <citation type="submission" date="2023-04" db="EMBL/GenBank/DDBJ databases">
        <title>Phytophthora fragariaefolia NBRC 109709.</title>
        <authorList>
            <person name="Ichikawa N."/>
            <person name="Sato H."/>
            <person name="Tonouchi N."/>
        </authorList>
    </citation>
    <scope>NUCLEOTIDE SEQUENCE</scope>
    <source>
        <strain evidence="2">NBRC 109709</strain>
    </source>
</reference>
<comment type="caution">
    <text evidence="2">The sequence shown here is derived from an EMBL/GenBank/DDBJ whole genome shotgun (WGS) entry which is preliminary data.</text>
</comment>